<proteinExistence type="predicted"/>
<dbReference type="AlphaFoldDB" id="A0A0F0GK82"/>
<dbReference type="OrthoDB" id="3699442at2"/>
<evidence type="ECO:0000313" key="1">
    <source>
        <dbReference type="EMBL" id="KJK42976.1"/>
    </source>
</evidence>
<keyword evidence="2" id="KW-1185">Reference proteome</keyword>
<organism evidence="1 2">
    <name type="scientific">Lentzea aerocolonigenes</name>
    <name type="common">Lechevalieria aerocolonigenes</name>
    <name type="synonym">Saccharothrix aerocolonigenes</name>
    <dbReference type="NCBI Taxonomy" id="68170"/>
    <lineage>
        <taxon>Bacteria</taxon>
        <taxon>Bacillati</taxon>
        <taxon>Actinomycetota</taxon>
        <taxon>Actinomycetes</taxon>
        <taxon>Pseudonocardiales</taxon>
        <taxon>Pseudonocardiaceae</taxon>
        <taxon>Lentzea</taxon>
    </lineage>
</organism>
<name>A0A0F0GK82_LENAE</name>
<dbReference type="PATRIC" id="fig|68170.10.peg.9119"/>
<comment type="caution">
    <text evidence="1">The sequence shown here is derived from an EMBL/GenBank/DDBJ whole genome shotgun (WGS) entry which is preliminary data.</text>
</comment>
<reference evidence="1 2" key="1">
    <citation type="submission" date="2015-02" db="EMBL/GenBank/DDBJ databases">
        <authorList>
            <person name="Ju K.-S."/>
            <person name="Doroghazi J.R."/>
            <person name="Metcalf W."/>
        </authorList>
    </citation>
    <scope>NUCLEOTIDE SEQUENCE [LARGE SCALE GENOMIC DNA]</scope>
    <source>
        <strain evidence="1 2">NRRL B-16140</strain>
    </source>
</reference>
<dbReference type="EMBL" id="JYJG01000316">
    <property type="protein sequence ID" value="KJK42976.1"/>
    <property type="molecule type" value="Genomic_DNA"/>
</dbReference>
<dbReference type="RefSeq" id="WP_045316019.1">
    <property type="nucleotide sequence ID" value="NZ_JYJG01000316.1"/>
</dbReference>
<protein>
    <submittedName>
        <fullName evidence="1">Uncharacterized protein</fullName>
    </submittedName>
</protein>
<gene>
    <name evidence="1" type="ORF">UK23_34940</name>
</gene>
<dbReference type="Proteomes" id="UP000033393">
    <property type="component" value="Unassembled WGS sequence"/>
</dbReference>
<evidence type="ECO:0000313" key="2">
    <source>
        <dbReference type="Proteomes" id="UP000033393"/>
    </source>
</evidence>
<sequence length="89" mass="9280">MFSYSGPARLVYADGRTVDLDRADLIETVTGGLWQWSGAGTSTEPLIDGDALMRLPTGTEAGIVVSNVRVITGAHGVACSATLFGSYTD</sequence>
<accession>A0A0F0GK82</accession>